<evidence type="ECO:0000313" key="1">
    <source>
        <dbReference type="EMBL" id="PWE85680.1"/>
    </source>
</evidence>
<comment type="caution">
    <text evidence="1">The sequence shown here is derived from an EMBL/GenBank/DDBJ whole genome shotgun (WGS) entry which is preliminary data.</text>
</comment>
<dbReference type="EMBL" id="JRFU01000162">
    <property type="protein sequence ID" value="PWE85680.1"/>
    <property type="molecule type" value="Genomic_DNA"/>
</dbReference>
<dbReference type="RefSeq" id="WP_109216592.1">
    <property type="nucleotide sequence ID" value="NZ_JAQDGV010000018.1"/>
</dbReference>
<proteinExistence type="predicted"/>
<dbReference type="Proteomes" id="UP000245288">
    <property type="component" value="Unassembled WGS sequence"/>
</dbReference>
<dbReference type="Gene3D" id="1.20.1090.10">
    <property type="entry name" value="Dehydroquinate synthase-like - alpha domain"/>
    <property type="match status" value="1"/>
</dbReference>
<organism evidence="1 2">
    <name type="scientific">Eubacterium ramulus</name>
    <dbReference type="NCBI Taxonomy" id="39490"/>
    <lineage>
        <taxon>Bacteria</taxon>
        <taxon>Bacillati</taxon>
        <taxon>Bacillota</taxon>
        <taxon>Clostridia</taxon>
        <taxon>Eubacteriales</taxon>
        <taxon>Eubacteriaceae</taxon>
        <taxon>Eubacterium</taxon>
    </lineage>
</organism>
<dbReference type="SUPFAM" id="SSF56796">
    <property type="entry name" value="Dehydroquinate synthase-like"/>
    <property type="match status" value="1"/>
</dbReference>
<sequence length="195" mass="22207">MNGIANERLGQSLQAFEQAFSDFFQPGQSMENRRKDSETMRSIVAEILFVLQSDKKDADFIPHVLMEKEKHEWSECELLSEALINEYHVPKNAALAVTMLAWCKYLLRTDLDAVVIWAEQVWNVTNPDVSPSTVAQEGIARFQDFISQCGLSVTLREYGLRNFDSRRVAFRIARTDAVEVPTESDIQAIYELAKG</sequence>
<name>A0A2V1JLY0_EUBRA</name>
<gene>
    <name evidence="1" type="ORF">LG34_14450</name>
</gene>
<evidence type="ECO:0000313" key="2">
    <source>
        <dbReference type="Proteomes" id="UP000245288"/>
    </source>
</evidence>
<keyword evidence="2" id="KW-1185">Reference proteome</keyword>
<accession>A0A2V1JLY0</accession>
<reference evidence="1 2" key="1">
    <citation type="submission" date="2014-09" db="EMBL/GenBank/DDBJ databases">
        <title>Butyrate-producing bacteria isolated from human gut.</title>
        <authorList>
            <person name="Zhang Q."/>
            <person name="Zhao L."/>
        </authorList>
    </citation>
    <scope>NUCLEOTIDE SEQUENCE [LARGE SCALE GENOMIC DNA]</scope>
    <source>
        <strain evidence="1 2">21</strain>
    </source>
</reference>
<protein>
    <submittedName>
        <fullName evidence="1">Uncharacterized protein</fullName>
    </submittedName>
</protein>
<dbReference type="AlphaFoldDB" id="A0A2V1JLY0"/>